<reference evidence="3 4" key="1">
    <citation type="journal article" date="2021" name="Sci. Rep.">
        <title>The genome of the diatom Chaetoceros tenuissimus carries an ancient integrated fragment of an extant virus.</title>
        <authorList>
            <person name="Hongo Y."/>
            <person name="Kimura K."/>
            <person name="Takaki Y."/>
            <person name="Yoshida Y."/>
            <person name="Baba S."/>
            <person name="Kobayashi G."/>
            <person name="Nagasaki K."/>
            <person name="Hano T."/>
            <person name="Tomaru Y."/>
        </authorList>
    </citation>
    <scope>NUCLEOTIDE SEQUENCE [LARGE SCALE GENOMIC DNA]</scope>
    <source>
        <strain evidence="3 4">NIES-3715</strain>
    </source>
</reference>
<accession>A0AAD3CJE7</accession>
<feature type="domain" description="Helicase-associated" evidence="2">
    <location>
        <begin position="236"/>
        <end position="302"/>
    </location>
</feature>
<gene>
    <name evidence="3" type="ORF">CTEN210_02358</name>
</gene>
<sequence length="358" mass="41391">MPKRKAAVKAESLINSMTGNDQKSKKKARTTEARSASKSASKASASKTSNKASEKKNTSDDTKTKKRKARKFTFEERIEQLNQFIKDNGHCAVSQRYEKDASLGNWANDIRKAYRCVRLGKKPDRPLTFDMILQLESIGFKWKLQDHEAQFEQHLADLAEFKRIHGHCDVPAKYEKNPQLGNWINNMRQSYKARQTGGTTRPRRGLTQERVDKLEALGFRWQVEWKFQDETRQKFDEKFEHYFSLLQEYQKKNGHCNVPKRSGALGSWCQRMREAYRHKHTGRKSYRNLSDERIKRLENIGFVWKVKGKLTFEVPKKGSDSNTNADDGVESADEAEENSTPDEKPHAIDTKTIPFAAI</sequence>
<evidence type="ECO:0000313" key="4">
    <source>
        <dbReference type="Proteomes" id="UP001054902"/>
    </source>
</evidence>
<dbReference type="PANTHER" id="PTHR33418:SF1">
    <property type="entry name" value="HELICASE-ASSOCIATED DOMAIN-CONTAINING PROTEIN"/>
    <property type="match status" value="1"/>
</dbReference>
<evidence type="ECO:0000256" key="1">
    <source>
        <dbReference type="SAM" id="MobiDB-lite"/>
    </source>
</evidence>
<dbReference type="EMBL" id="BLLK01000022">
    <property type="protein sequence ID" value="GFH45884.1"/>
    <property type="molecule type" value="Genomic_DNA"/>
</dbReference>
<proteinExistence type="predicted"/>
<feature type="compositionally biased region" description="Acidic residues" evidence="1">
    <location>
        <begin position="327"/>
        <end position="340"/>
    </location>
</feature>
<comment type="caution">
    <text evidence="3">The sequence shown here is derived from an EMBL/GenBank/DDBJ whole genome shotgun (WGS) entry which is preliminary data.</text>
</comment>
<feature type="compositionally biased region" description="Low complexity" evidence="1">
    <location>
        <begin position="33"/>
        <end position="51"/>
    </location>
</feature>
<dbReference type="Proteomes" id="UP001054902">
    <property type="component" value="Unassembled WGS sequence"/>
</dbReference>
<feature type="region of interest" description="Disordered" evidence="1">
    <location>
        <begin position="1"/>
        <end position="68"/>
    </location>
</feature>
<evidence type="ECO:0000313" key="3">
    <source>
        <dbReference type="EMBL" id="GFH45884.1"/>
    </source>
</evidence>
<feature type="domain" description="Helicase-associated" evidence="2">
    <location>
        <begin position="147"/>
        <end position="219"/>
    </location>
</feature>
<dbReference type="Pfam" id="PF03457">
    <property type="entry name" value="HA"/>
    <property type="match status" value="3"/>
</dbReference>
<feature type="region of interest" description="Disordered" evidence="1">
    <location>
        <begin position="315"/>
        <end position="358"/>
    </location>
</feature>
<dbReference type="InterPro" id="IPR005114">
    <property type="entry name" value="Helicase_assoc"/>
</dbReference>
<dbReference type="AlphaFoldDB" id="A0AAD3CJE7"/>
<organism evidence="3 4">
    <name type="scientific">Chaetoceros tenuissimus</name>
    <dbReference type="NCBI Taxonomy" id="426638"/>
    <lineage>
        <taxon>Eukaryota</taxon>
        <taxon>Sar</taxon>
        <taxon>Stramenopiles</taxon>
        <taxon>Ochrophyta</taxon>
        <taxon>Bacillariophyta</taxon>
        <taxon>Coscinodiscophyceae</taxon>
        <taxon>Chaetocerotophycidae</taxon>
        <taxon>Chaetocerotales</taxon>
        <taxon>Chaetocerotaceae</taxon>
        <taxon>Chaetoceros</taxon>
    </lineage>
</organism>
<protein>
    <recommendedName>
        <fullName evidence="2">Helicase-associated domain-containing protein</fullName>
    </recommendedName>
</protein>
<evidence type="ECO:0000259" key="2">
    <source>
        <dbReference type="Pfam" id="PF03457"/>
    </source>
</evidence>
<feature type="domain" description="Helicase-associated" evidence="2">
    <location>
        <begin position="73"/>
        <end position="140"/>
    </location>
</feature>
<feature type="compositionally biased region" description="Basic and acidic residues" evidence="1">
    <location>
        <begin position="52"/>
        <end position="63"/>
    </location>
</feature>
<keyword evidence="4" id="KW-1185">Reference proteome</keyword>
<dbReference type="Gene3D" id="6.10.140.530">
    <property type="match status" value="3"/>
</dbReference>
<name>A0AAD3CJE7_9STRA</name>
<dbReference type="PANTHER" id="PTHR33418">
    <property type="entry name" value="HELICASE-ASSOCIATED"/>
    <property type="match status" value="1"/>
</dbReference>